<evidence type="ECO:0000256" key="7">
    <source>
        <dbReference type="HAMAP-Rule" id="MF_00201"/>
    </source>
</evidence>
<dbReference type="InterPro" id="IPR012340">
    <property type="entry name" value="NA-bd_OB-fold"/>
</dbReference>
<dbReference type="GO" id="GO:0006310">
    <property type="term" value="P:DNA recombination"/>
    <property type="evidence" value="ECO:0007669"/>
    <property type="project" value="UniProtKB-UniRule"/>
</dbReference>
<dbReference type="SUPFAM" id="SSF50249">
    <property type="entry name" value="Nucleic acid-binding proteins"/>
    <property type="match status" value="1"/>
</dbReference>
<dbReference type="InterPro" id="IPR003717">
    <property type="entry name" value="RecO"/>
</dbReference>
<dbReference type="RefSeq" id="WP_147046287.1">
    <property type="nucleotide sequence ID" value="NZ_BJZV01000008.1"/>
</dbReference>
<evidence type="ECO:0000256" key="2">
    <source>
        <dbReference type="ARBA" id="ARBA00021310"/>
    </source>
</evidence>
<dbReference type="InterPro" id="IPR022572">
    <property type="entry name" value="DNA_rep/recomb_RecO_N"/>
</dbReference>
<name>A0A512JJE4_9HYPH</name>
<dbReference type="HAMAP" id="MF_00201">
    <property type="entry name" value="RecO"/>
    <property type="match status" value="1"/>
</dbReference>
<evidence type="ECO:0000256" key="6">
    <source>
        <dbReference type="ARBA" id="ARBA00033409"/>
    </source>
</evidence>
<evidence type="ECO:0000256" key="3">
    <source>
        <dbReference type="ARBA" id="ARBA00022763"/>
    </source>
</evidence>
<dbReference type="SUPFAM" id="SSF57863">
    <property type="entry name" value="ArfGap/RecO-like zinc finger"/>
    <property type="match status" value="1"/>
</dbReference>
<keyword evidence="5 7" id="KW-0234">DNA repair</keyword>
<comment type="function">
    <text evidence="7">Involved in DNA repair and RecF pathway recombination.</text>
</comment>
<comment type="caution">
    <text evidence="9">The sequence shown here is derived from an EMBL/GenBank/DDBJ whole genome shotgun (WGS) entry which is preliminary data.</text>
</comment>
<dbReference type="AlphaFoldDB" id="A0A512JJE4"/>
<gene>
    <name evidence="7 9" type="primary">recO</name>
    <name evidence="9" type="ORF">MGN01_18370</name>
</gene>
<organism evidence="9 10">
    <name type="scientific">Methylobacterium gnaphalii</name>
    <dbReference type="NCBI Taxonomy" id="1010610"/>
    <lineage>
        <taxon>Bacteria</taxon>
        <taxon>Pseudomonadati</taxon>
        <taxon>Pseudomonadota</taxon>
        <taxon>Alphaproteobacteria</taxon>
        <taxon>Hyphomicrobiales</taxon>
        <taxon>Methylobacteriaceae</taxon>
        <taxon>Methylobacterium</taxon>
    </lineage>
</organism>
<dbReference type="Pfam" id="PF11967">
    <property type="entry name" value="RecO_N"/>
    <property type="match status" value="1"/>
</dbReference>
<dbReference type="GO" id="GO:0006302">
    <property type="term" value="P:double-strand break repair"/>
    <property type="evidence" value="ECO:0007669"/>
    <property type="project" value="TreeGrafter"/>
</dbReference>
<evidence type="ECO:0000313" key="10">
    <source>
        <dbReference type="Proteomes" id="UP000321750"/>
    </source>
</evidence>
<feature type="domain" description="DNA replication/recombination mediator RecO N-terminal" evidence="8">
    <location>
        <begin position="1"/>
        <end position="71"/>
    </location>
</feature>
<dbReference type="Pfam" id="PF02565">
    <property type="entry name" value="RecO_C"/>
    <property type="match status" value="1"/>
</dbReference>
<comment type="similarity">
    <text evidence="1 7">Belongs to the RecO family.</text>
</comment>
<evidence type="ECO:0000259" key="8">
    <source>
        <dbReference type="Pfam" id="PF11967"/>
    </source>
</evidence>
<dbReference type="Proteomes" id="UP000321750">
    <property type="component" value="Unassembled WGS sequence"/>
</dbReference>
<accession>A0A512JJE4</accession>
<dbReference type="OrthoDB" id="9804792at2"/>
<dbReference type="Gene3D" id="1.20.1440.120">
    <property type="entry name" value="Recombination protein O, C-terminal domain"/>
    <property type="match status" value="1"/>
</dbReference>
<evidence type="ECO:0000256" key="5">
    <source>
        <dbReference type="ARBA" id="ARBA00023204"/>
    </source>
</evidence>
<dbReference type="PANTHER" id="PTHR33991">
    <property type="entry name" value="DNA REPAIR PROTEIN RECO"/>
    <property type="match status" value="1"/>
</dbReference>
<sequence>MQWSDDGLVIGLRKHGETGVILELMTAEHGRHLGLVHGGRSRRMQPMLQPGNTLHATWRARIDESLGSYSVEPASLVASRLMGSALALYGIGHIGALLRLLPERDPHRGLYDAAQVLVEHLGDRNIAPALMVRFELALLTELGFGLDLTNCAASGVNDALIYVSPKSGRAVSASAGEPYRDRLLRLPAFLRDRSGVPSEEEIAQGFRLTGYFLSQHIWEPRGLQPAEERARFIAAGTETAR</sequence>
<keyword evidence="10" id="KW-1185">Reference proteome</keyword>
<proteinExistence type="inferred from homology"/>
<reference evidence="9 10" key="1">
    <citation type="submission" date="2019-07" db="EMBL/GenBank/DDBJ databases">
        <title>Whole genome shotgun sequence of Methylobacterium gnaphalii NBRC 107716.</title>
        <authorList>
            <person name="Hosoyama A."/>
            <person name="Uohara A."/>
            <person name="Ohji S."/>
            <person name="Ichikawa N."/>
        </authorList>
    </citation>
    <scope>NUCLEOTIDE SEQUENCE [LARGE SCALE GENOMIC DNA]</scope>
    <source>
        <strain evidence="9 10">NBRC 107716</strain>
    </source>
</reference>
<dbReference type="GO" id="GO:0043590">
    <property type="term" value="C:bacterial nucleoid"/>
    <property type="evidence" value="ECO:0007669"/>
    <property type="project" value="TreeGrafter"/>
</dbReference>
<keyword evidence="4 7" id="KW-0233">DNA recombination</keyword>
<keyword evidence="3 7" id="KW-0227">DNA damage</keyword>
<dbReference type="EMBL" id="BJZV01000008">
    <property type="protein sequence ID" value="GEP09992.1"/>
    <property type="molecule type" value="Genomic_DNA"/>
</dbReference>
<evidence type="ECO:0000313" key="9">
    <source>
        <dbReference type="EMBL" id="GEP09992.1"/>
    </source>
</evidence>
<dbReference type="PANTHER" id="PTHR33991:SF1">
    <property type="entry name" value="DNA REPAIR PROTEIN RECO"/>
    <property type="match status" value="1"/>
</dbReference>
<protein>
    <recommendedName>
        <fullName evidence="2 7">DNA repair protein RecO</fullName>
    </recommendedName>
    <alternativeName>
        <fullName evidence="6 7">Recombination protein O</fullName>
    </alternativeName>
</protein>
<evidence type="ECO:0000256" key="4">
    <source>
        <dbReference type="ARBA" id="ARBA00023172"/>
    </source>
</evidence>
<dbReference type="Gene3D" id="2.40.50.140">
    <property type="entry name" value="Nucleic acid-binding proteins"/>
    <property type="match status" value="1"/>
</dbReference>
<dbReference type="InterPro" id="IPR042242">
    <property type="entry name" value="RecO_C"/>
</dbReference>
<evidence type="ECO:0000256" key="1">
    <source>
        <dbReference type="ARBA" id="ARBA00007452"/>
    </source>
</evidence>
<dbReference type="InterPro" id="IPR037278">
    <property type="entry name" value="ARFGAP/RecO"/>
</dbReference>
<dbReference type="NCBIfam" id="TIGR00613">
    <property type="entry name" value="reco"/>
    <property type="match status" value="1"/>
</dbReference>